<evidence type="ECO:0000313" key="2">
    <source>
        <dbReference type="Proteomes" id="UP000004524"/>
    </source>
</evidence>
<sequence>MTHNCAEEAKRKIEHSKHYCKERLEKLRYDFLKDFISK</sequence>
<dbReference type="Proteomes" id="UP000004524">
    <property type="component" value="Unassembled WGS sequence"/>
</dbReference>
<name>D8E0C2_9BACT</name>
<keyword evidence="2" id="KW-1185">Reference proteome</keyword>
<protein>
    <submittedName>
        <fullName evidence="1">Uncharacterized protein</fullName>
    </submittedName>
</protein>
<comment type="caution">
    <text evidence="1">The sequence shown here is derived from an EMBL/GenBank/DDBJ whole genome shotgun (WGS) entry which is preliminary data.</text>
</comment>
<proteinExistence type="predicted"/>
<dbReference type="AlphaFoldDB" id="D8E0C2"/>
<dbReference type="EMBL" id="ADWO01000095">
    <property type="protein sequence ID" value="EFI70858.1"/>
    <property type="molecule type" value="Genomic_DNA"/>
</dbReference>
<accession>D8E0C2</accession>
<reference evidence="1 2" key="1">
    <citation type="journal article" date="2010" name="Microb. Ecol.">
        <title>Comparative genome analysis of Prevotella ruminicola and Prevotella bryantii: insights into their environmental niche.</title>
        <authorList>
            <consortium name="North American Consortium for Rumen Bacteria"/>
            <person name="Purushe J."/>
            <person name="Fouts D.E."/>
            <person name="Morrison M."/>
            <person name="White B.A."/>
            <person name="Mackie R.I."/>
            <person name="Coutinho P.M."/>
            <person name="Henrissat B."/>
            <person name="Nelson K.E."/>
        </authorList>
    </citation>
    <scope>NUCLEOTIDE SEQUENCE [LARGE SCALE GENOMIC DNA]</scope>
    <source>
        <strain evidence="1 2">B14</strain>
    </source>
</reference>
<organism evidence="1 2">
    <name type="scientific">Segatella baroniae B14</name>
    <dbReference type="NCBI Taxonomy" id="752555"/>
    <lineage>
        <taxon>Bacteria</taxon>
        <taxon>Pseudomonadati</taxon>
        <taxon>Bacteroidota</taxon>
        <taxon>Bacteroidia</taxon>
        <taxon>Bacteroidales</taxon>
        <taxon>Prevotellaceae</taxon>
        <taxon>Segatella</taxon>
    </lineage>
</organism>
<evidence type="ECO:0000313" key="1">
    <source>
        <dbReference type="EMBL" id="EFI70858.1"/>
    </source>
</evidence>
<gene>
    <name evidence="1" type="ORF">PBR_0242</name>
</gene>